<dbReference type="GO" id="GO:0005778">
    <property type="term" value="C:peroxisomal membrane"/>
    <property type="evidence" value="ECO:0007669"/>
    <property type="project" value="InterPro"/>
</dbReference>
<dbReference type="PANTHER" id="PTHR28080">
    <property type="entry name" value="PEROXISOMAL BIOGENESIS FACTOR 3"/>
    <property type="match status" value="1"/>
</dbReference>
<feature type="transmembrane region" description="Helical" evidence="2">
    <location>
        <begin position="14"/>
        <end position="33"/>
    </location>
</feature>
<evidence type="ECO:0000313" key="3">
    <source>
        <dbReference type="EMBL" id="RSH85963.1"/>
    </source>
</evidence>
<dbReference type="GO" id="GO:0030674">
    <property type="term" value="F:protein-macromolecule adaptor activity"/>
    <property type="evidence" value="ECO:0007669"/>
    <property type="project" value="TreeGrafter"/>
</dbReference>
<feature type="compositionally biased region" description="Pro residues" evidence="1">
    <location>
        <begin position="242"/>
        <end position="252"/>
    </location>
</feature>
<keyword evidence="2" id="KW-0812">Transmembrane</keyword>
<reference evidence="3 4" key="1">
    <citation type="submission" date="2018-11" db="EMBL/GenBank/DDBJ databases">
        <title>Genome sequence of Apiotrichum porosum DSM 27194.</title>
        <authorList>
            <person name="Aliyu H."/>
            <person name="Gorte O."/>
            <person name="Ochsenreither K."/>
        </authorList>
    </citation>
    <scope>NUCLEOTIDE SEQUENCE [LARGE SCALE GENOMIC DNA]</scope>
    <source>
        <strain evidence="3 4">DSM 27194</strain>
    </source>
</reference>
<dbReference type="Pfam" id="PF04882">
    <property type="entry name" value="Peroxin-3"/>
    <property type="match status" value="1"/>
</dbReference>
<keyword evidence="2" id="KW-1133">Transmembrane helix</keyword>
<feature type="region of interest" description="Disordered" evidence="1">
    <location>
        <begin position="95"/>
        <end position="123"/>
    </location>
</feature>
<evidence type="ECO:0000256" key="2">
    <source>
        <dbReference type="SAM" id="Phobius"/>
    </source>
</evidence>
<dbReference type="OrthoDB" id="45930at2759"/>
<evidence type="ECO:0000256" key="1">
    <source>
        <dbReference type="SAM" id="MobiDB-lite"/>
    </source>
</evidence>
<protein>
    <submittedName>
        <fullName evidence="3">Peroxin</fullName>
    </submittedName>
</protein>
<feature type="compositionally biased region" description="Low complexity" evidence="1">
    <location>
        <begin position="171"/>
        <end position="191"/>
    </location>
</feature>
<dbReference type="STRING" id="105984.A0A427Y4G0"/>
<dbReference type="GO" id="GO:0045046">
    <property type="term" value="P:protein import into peroxisome membrane"/>
    <property type="evidence" value="ECO:0007669"/>
    <property type="project" value="TreeGrafter"/>
</dbReference>
<dbReference type="GeneID" id="39588693"/>
<dbReference type="EMBL" id="RSCE01000002">
    <property type="protein sequence ID" value="RSH85963.1"/>
    <property type="molecule type" value="Genomic_DNA"/>
</dbReference>
<name>A0A427Y4G0_9TREE</name>
<comment type="caution">
    <text evidence="3">The sequence shown here is derived from an EMBL/GenBank/DDBJ whole genome shotgun (WGS) entry which is preliminary data.</text>
</comment>
<accession>A0A427Y4G0</accession>
<keyword evidence="4" id="KW-1185">Reference proteome</keyword>
<sequence>MPAETAWQRRVRRVLVLTGTATTAYLFFGYLFGRMRDARVRALKERREKEVIKAHFTSVLSTISFTLYALLPTLEPQLFAAYPVEATSQALQAKTGAAGNSVGSPTDTGTTDPTPGSTPADSLLLLDSSVPLATATIEDIDSSIISNVSHVTAATSLSVPTIAESVTDSDAGNTSASESSGEAEGANPAESWASEFGRASERTDDDVLTASTMSQAISLPPTDTSSVVPSPTSELSALQESPPRPTTLPPSSPQRVVDPRSKKVLWRDLKVQSLTRALSTAYLVPLVYLLTSSQLTILARMRYLADVKASNAQRDRERVERERSRGLFGYFSVEAMGLGEYVERGAAAGASLIPASVSEWFFGSDPYTSSSGYESPDVIATREAELELQNSEAERLFLTYSWWLLHEGWRTISGRVEHAVDRVFGPLGLKREVTPELWDALVKEVRACVETEVDEDESLPHGHSSHAKAKLYDFTPLVIPVAPLPPTFDDCPLPLSPDEHGAYLVRLLSETKEHLASPDARLLIDKGVSAMLASLGDALAIEPGTTGRRFADTLPQLNTWSKGVWEGIPDSGVETLLALPEFEAFAALVFGDWAPR</sequence>
<dbReference type="RefSeq" id="XP_028478748.1">
    <property type="nucleotide sequence ID" value="XM_028619776.1"/>
</dbReference>
<dbReference type="InterPro" id="IPR006966">
    <property type="entry name" value="Peroxin-3"/>
</dbReference>
<feature type="region of interest" description="Disordered" evidence="1">
    <location>
        <begin position="165"/>
        <end position="259"/>
    </location>
</feature>
<dbReference type="Proteomes" id="UP000279236">
    <property type="component" value="Unassembled WGS sequence"/>
</dbReference>
<feature type="compositionally biased region" description="Low complexity" evidence="1">
    <location>
        <begin position="218"/>
        <end position="236"/>
    </location>
</feature>
<dbReference type="AlphaFoldDB" id="A0A427Y4G0"/>
<evidence type="ECO:0000313" key="4">
    <source>
        <dbReference type="Proteomes" id="UP000279236"/>
    </source>
</evidence>
<dbReference type="PANTHER" id="PTHR28080:SF1">
    <property type="entry name" value="PEROXISOMAL BIOGENESIS FACTOR 3"/>
    <property type="match status" value="1"/>
</dbReference>
<gene>
    <name evidence="3" type="primary">PEX3</name>
    <name evidence="3" type="ORF">EHS24_004150</name>
</gene>
<keyword evidence="2" id="KW-0472">Membrane</keyword>
<proteinExistence type="predicted"/>
<organism evidence="3 4">
    <name type="scientific">Apiotrichum porosum</name>
    <dbReference type="NCBI Taxonomy" id="105984"/>
    <lineage>
        <taxon>Eukaryota</taxon>
        <taxon>Fungi</taxon>
        <taxon>Dikarya</taxon>
        <taxon>Basidiomycota</taxon>
        <taxon>Agaricomycotina</taxon>
        <taxon>Tremellomycetes</taxon>
        <taxon>Trichosporonales</taxon>
        <taxon>Trichosporonaceae</taxon>
        <taxon>Apiotrichum</taxon>
    </lineage>
</organism>
<feature type="compositionally biased region" description="Low complexity" evidence="1">
    <location>
        <begin position="103"/>
        <end position="123"/>
    </location>
</feature>